<evidence type="ECO:0000313" key="2">
    <source>
        <dbReference type="Proteomes" id="UP000006057"/>
    </source>
</evidence>
<sequence>MYRLTIDDHGRDVITQHDTSTAAQAALHAYLVLSDYYYRPTQLSASHAAFELVSLAQGHPRVVGFATIEPYSGIDALRDLEAVFASAVGALAS</sequence>
<dbReference type="Proteomes" id="UP000006057">
    <property type="component" value="Plasmid pMYCCH.02"/>
</dbReference>
<dbReference type="RefSeq" id="WP_014805851.1">
    <property type="nucleotide sequence ID" value="NC_018023.1"/>
</dbReference>
<gene>
    <name evidence="1" type="ordered locus">Mycch_6009</name>
</gene>
<dbReference type="HOGENOM" id="CLU_2396476_0_0_11"/>
<dbReference type="EMBL" id="CP003055">
    <property type="protein sequence ID" value="AFM20610.1"/>
    <property type="molecule type" value="Genomic_DNA"/>
</dbReference>
<proteinExistence type="predicted"/>
<organism evidence="1 2">
    <name type="scientific">Mycolicibacterium chubuense (strain NBB4)</name>
    <name type="common">Mycobacterium chubuense</name>
    <dbReference type="NCBI Taxonomy" id="710421"/>
    <lineage>
        <taxon>Bacteria</taxon>
        <taxon>Bacillati</taxon>
        <taxon>Actinomycetota</taxon>
        <taxon>Actinomycetes</taxon>
        <taxon>Mycobacteriales</taxon>
        <taxon>Mycobacteriaceae</taxon>
        <taxon>Mycolicibacterium</taxon>
    </lineage>
</organism>
<geneLocation type="plasmid" evidence="1 2">
    <name>pMYCCH.02</name>
</geneLocation>
<accession>I4BTK3</accession>
<dbReference type="KEGG" id="mcb:Mycch_6009"/>
<protein>
    <submittedName>
        <fullName evidence="1">Uncharacterized protein</fullName>
    </submittedName>
</protein>
<keyword evidence="2" id="KW-1185">Reference proteome</keyword>
<dbReference type="AlphaFoldDB" id="I4BTK3"/>
<keyword evidence="1" id="KW-0614">Plasmid</keyword>
<dbReference type="PATRIC" id="fig|710421.3.peg.5983"/>
<reference evidence="1 2" key="1">
    <citation type="submission" date="2012-06" db="EMBL/GenBank/DDBJ databases">
        <title>Complete sequence of plasmid 2 of Mycobacterium chubuense NBB4.</title>
        <authorList>
            <consortium name="US DOE Joint Genome Institute"/>
            <person name="Lucas S."/>
            <person name="Han J."/>
            <person name="Lapidus A."/>
            <person name="Cheng J.-F."/>
            <person name="Goodwin L."/>
            <person name="Pitluck S."/>
            <person name="Peters L."/>
            <person name="Mikhailova N."/>
            <person name="Teshima H."/>
            <person name="Detter J.C."/>
            <person name="Han C."/>
            <person name="Tapia R."/>
            <person name="Land M."/>
            <person name="Hauser L."/>
            <person name="Kyrpides N."/>
            <person name="Ivanova N."/>
            <person name="Pagani I."/>
            <person name="Mattes T."/>
            <person name="Holmes A."/>
            <person name="Rutledge P."/>
            <person name="Paulsen I."/>
            <person name="Coleman N."/>
            <person name="Woyke T."/>
        </authorList>
    </citation>
    <scope>NUCLEOTIDE SEQUENCE [LARGE SCALE GENOMIC DNA]</scope>
    <source>
        <strain evidence="1 2">NBB4</strain>
        <plasmid evidence="1 2">pMYCCH.02</plasmid>
    </source>
</reference>
<evidence type="ECO:0000313" key="1">
    <source>
        <dbReference type="EMBL" id="AFM20610.1"/>
    </source>
</evidence>
<name>I4BTK3_MYCCN</name>
<dbReference type="OrthoDB" id="4711651at2"/>